<comment type="caution">
    <text evidence="1">The sequence shown here is derived from an EMBL/GenBank/DDBJ whole genome shotgun (WGS) entry which is preliminary data.</text>
</comment>
<keyword evidence="2" id="KW-1185">Reference proteome</keyword>
<dbReference type="RefSeq" id="WP_245594800.1">
    <property type="nucleotide sequence ID" value="NZ_JADU01000006.1"/>
</dbReference>
<sequence>MKNMKANKQQRTYQRPETEIIHVELEQMVCVSGRARYDIGTEDGGYKKTGDVHVHTTPGDGPGIAGGKRWGAVGFDEEWADNPWGE</sequence>
<organism evidence="1 2">
    <name type="scientific">Hallella seregens ATCC 51272</name>
    <dbReference type="NCBI Taxonomy" id="1336250"/>
    <lineage>
        <taxon>Bacteria</taxon>
        <taxon>Pseudomonadati</taxon>
        <taxon>Bacteroidota</taxon>
        <taxon>Bacteroidia</taxon>
        <taxon>Bacteroidales</taxon>
        <taxon>Prevotellaceae</taxon>
        <taxon>Hallella</taxon>
    </lineage>
</organism>
<evidence type="ECO:0000313" key="2">
    <source>
        <dbReference type="Proteomes" id="UP001589688"/>
    </source>
</evidence>
<dbReference type="EMBL" id="JBHLZF010000001">
    <property type="protein sequence ID" value="MFB9897168.1"/>
    <property type="molecule type" value="Genomic_DNA"/>
</dbReference>
<proteinExistence type="predicted"/>
<dbReference type="Proteomes" id="UP001589688">
    <property type="component" value="Unassembled WGS sequence"/>
</dbReference>
<name>A0ABV5ZKG8_9BACT</name>
<protein>
    <submittedName>
        <fullName evidence="1">Uncharacterized protein</fullName>
    </submittedName>
</protein>
<evidence type="ECO:0000313" key="1">
    <source>
        <dbReference type="EMBL" id="MFB9897168.1"/>
    </source>
</evidence>
<accession>A0ABV5ZKG8</accession>
<reference evidence="1 2" key="1">
    <citation type="submission" date="2024-09" db="EMBL/GenBank/DDBJ databases">
        <authorList>
            <person name="Sun Q."/>
            <person name="Mori K."/>
        </authorList>
    </citation>
    <scope>NUCLEOTIDE SEQUENCE [LARGE SCALE GENOMIC DNA]</scope>
    <source>
        <strain evidence="1 2">ATCC 51272</strain>
    </source>
</reference>
<gene>
    <name evidence="1" type="ORF">ACFFK8_04935</name>
</gene>